<dbReference type="OrthoDB" id="3223806at2759"/>
<dbReference type="GO" id="GO:0005737">
    <property type="term" value="C:cytoplasm"/>
    <property type="evidence" value="ECO:0007669"/>
    <property type="project" value="TreeGrafter"/>
</dbReference>
<dbReference type="Pfam" id="PF00656">
    <property type="entry name" value="Peptidase_C14"/>
    <property type="match status" value="1"/>
</dbReference>
<dbReference type="PANTHER" id="PTHR48104:SF30">
    <property type="entry name" value="METACASPASE-1"/>
    <property type="match status" value="1"/>
</dbReference>
<keyword evidence="3" id="KW-0645">Protease</keyword>
<organism evidence="6 7">
    <name type="scientific">Laccaria amethystina LaAM-08-1</name>
    <dbReference type="NCBI Taxonomy" id="1095629"/>
    <lineage>
        <taxon>Eukaryota</taxon>
        <taxon>Fungi</taxon>
        <taxon>Dikarya</taxon>
        <taxon>Basidiomycota</taxon>
        <taxon>Agaricomycotina</taxon>
        <taxon>Agaricomycetes</taxon>
        <taxon>Agaricomycetidae</taxon>
        <taxon>Agaricales</taxon>
        <taxon>Agaricineae</taxon>
        <taxon>Hydnangiaceae</taxon>
        <taxon>Laccaria</taxon>
    </lineage>
</organism>
<keyword evidence="3" id="KW-0788">Thiol protease</keyword>
<protein>
    <recommendedName>
        <fullName evidence="5">Peptidase C14 caspase domain-containing protein</fullName>
    </recommendedName>
</protein>
<evidence type="ECO:0000256" key="2">
    <source>
        <dbReference type="ARBA" id="ARBA00022703"/>
    </source>
</evidence>
<evidence type="ECO:0000259" key="5">
    <source>
        <dbReference type="Pfam" id="PF00656"/>
    </source>
</evidence>
<comment type="similarity">
    <text evidence="1">Belongs to the peptidase C14B family.</text>
</comment>
<evidence type="ECO:0000256" key="3">
    <source>
        <dbReference type="ARBA" id="ARBA00022807"/>
    </source>
</evidence>
<keyword evidence="2" id="KW-0053">Apoptosis</keyword>
<dbReference type="SUPFAM" id="SSF52129">
    <property type="entry name" value="Caspase-like"/>
    <property type="match status" value="1"/>
</dbReference>
<name>A0A0C9WZ64_9AGAR</name>
<dbReference type="Gene3D" id="3.40.50.1460">
    <property type="match status" value="1"/>
</dbReference>
<evidence type="ECO:0000256" key="4">
    <source>
        <dbReference type="SAM" id="MobiDB-lite"/>
    </source>
</evidence>
<accession>A0A0C9WZ64</accession>
<reference evidence="7" key="2">
    <citation type="submission" date="2015-01" db="EMBL/GenBank/DDBJ databases">
        <title>Evolutionary Origins and Diversification of the Mycorrhizal Mutualists.</title>
        <authorList>
            <consortium name="DOE Joint Genome Institute"/>
            <consortium name="Mycorrhizal Genomics Consortium"/>
            <person name="Kohler A."/>
            <person name="Kuo A."/>
            <person name="Nagy L.G."/>
            <person name="Floudas D."/>
            <person name="Copeland A."/>
            <person name="Barry K.W."/>
            <person name="Cichocki N."/>
            <person name="Veneault-Fourrey C."/>
            <person name="LaButti K."/>
            <person name="Lindquist E.A."/>
            <person name="Lipzen A."/>
            <person name="Lundell T."/>
            <person name="Morin E."/>
            <person name="Murat C."/>
            <person name="Riley R."/>
            <person name="Ohm R."/>
            <person name="Sun H."/>
            <person name="Tunlid A."/>
            <person name="Henrissat B."/>
            <person name="Grigoriev I.V."/>
            <person name="Hibbett D.S."/>
            <person name="Martin F."/>
        </authorList>
    </citation>
    <scope>NUCLEOTIDE SEQUENCE [LARGE SCALE GENOMIC DNA]</scope>
    <source>
        <strain evidence="7">LaAM-08-1</strain>
    </source>
</reference>
<dbReference type="GO" id="GO:0006915">
    <property type="term" value="P:apoptotic process"/>
    <property type="evidence" value="ECO:0007669"/>
    <property type="project" value="UniProtKB-KW"/>
</dbReference>
<feature type="region of interest" description="Disordered" evidence="4">
    <location>
        <begin position="205"/>
        <end position="249"/>
    </location>
</feature>
<keyword evidence="3" id="KW-0378">Hydrolase</keyword>
<dbReference type="Proteomes" id="UP000054477">
    <property type="component" value="Unassembled WGS sequence"/>
</dbReference>
<dbReference type="InterPro" id="IPR050452">
    <property type="entry name" value="Metacaspase"/>
</dbReference>
<reference evidence="6 7" key="1">
    <citation type="submission" date="2014-04" db="EMBL/GenBank/DDBJ databases">
        <authorList>
            <consortium name="DOE Joint Genome Institute"/>
            <person name="Kuo A."/>
            <person name="Kohler A."/>
            <person name="Nagy L.G."/>
            <person name="Floudas D."/>
            <person name="Copeland A."/>
            <person name="Barry K.W."/>
            <person name="Cichocki N."/>
            <person name="Veneault-Fourrey C."/>
            <person name="LaButti K."/>
            <person name="Lindquist E.A."/>
            <person name="Lipzen A."/>
            <person name="Lundell T."/>
            <person name="Morin E."/>
            <person name="Murat C."/>
            <person name="Sun H."/>
            <person name="Tunlid A."/>
            <person name="Henrissat B."/>
            <person name="Grigoriev I.V."/>
            <person name="Hibbett D.S."/>
            <person name="Martin F."/>
            <person name="Nordberg H.P."/>
            <person name="Cantor M.N."/>
            <person name="Hua S.X."/>
        </authorList>
    </citation>
    <scope>NUCLEOTIDE SEQUENCE [LARGE SCALE GENOMIC DNA]</scope>
    <source>
        <strain evidence="6 7">LaAM-08-1</strain>
    </source>
</reference>
<evidence type="ECO:0000256" key="1">
    <source>
        <dbReference type="ARBA" id="ARBA00009005"/>
    </source>
</evidence>
<dbReference type="InterPro" id="IPR029030">
    <property type="entry name" value="Caspase-like_dom_sf"/>
</dbReference>
<dbReference type="HOGENOM" id="CLU_011935_1_0_1"/>
<sequence length="706" mass="77403">MSLPSVDINVSSYDEIFWQLLSTSADPQIVETATKRAPLALTVPDKGTKSLFALIIGINAYNFPNKPLDGCIKDATDMRNYLLKDLQVPESQIRLLLDDKAKRADIISALQDIQADDRIKKGDPILIFFAGHGYEINAPLGWPTGDVDEQIQLTVPQDYCTDTSKEIHGIPDYTLAALLNGIANRHGNNITVIFDSCHSGSGTRGGRKVRGLTKAQSQNIPSDLDSGLWSTTSGVRGPSTAPGSNNTNRDSHVLLAACTQKELAGDGDSEKVTGGAFTQALLSTLRSTGIDKLTYVSLLERLDKLPGQTPHCEGLNRGRFIFDSKASPTGRVCFPIKMKGTAYEMQAGAVHGITPGAEFSLYNDNLTIDESTPLCVLVVTSAADILPFTTTLQIKHSSSTISTTLSKTSCVLQTKAGEQEDLLLFAPFDEKLIKLYESLATTMKEVYPGKRQIRLVHEREKARLGLSIEGDKIVFDNLESGLTEYGMTRMPHTVNNDPNDIIPVLHGAAHFYWHLHKEAKHALVDTQIVIECNTLQHTNEFDSSDTEKLKSTGDNLISSNFLEVVASNQEYGFKITNKSSRNLHVNLFSFNNNDFSIGHEYEPPTAGKHDETYPSLPQNGGSITLGYGSGGILPFKFNLDDKPGADFDVVYFLFSITSEYVDLKTIEQVSPFKDRGRGMTRVKPTVKPVYGAILLPIVVRRTPKSD</sequence>
<feature type="domain" description="Peptidase C14 caspase" evidence="5">
    <location>
        <begin position="52"/>
        <end position="302"/>
    </location>
</feature>
<dbReference type="GO" id="GO:0004197">
    <property type="term" value="F:cysteine-type endopeptidase activity"/>
    <property type="evidence" value="ECO:0007669"/>
    <property type="project" value="InterPro"/>
</dbReference>
<proteinExistence type="inferred from homology"/>
<dbReference type="PANTHER" id="PTHR48104">
    <property type="entry name" value="METACASPASE-4"/>
    <property type="match status" value="1"/>
</dbReference>
<keyword evidence="7" id="KW-1185">Reference proteome</keyword>
<dbReference type="InterPro" id="IPR011600">
    <property type="entry name" value="Pept_C14_caspase"/>
</dbReference>
<dbReference type="GO" id="GO:0006508">
    <property type="term" value="P:proteolysis"/>
    <property type="evidence" value="ECO:0007669"/>
    <property type="project" value="InterPro"/>
</dbReference>
<gene>
    <name evidence="6" type="ORF">K443DRAFT_12265</name>
</gene>
<evidence type="ECO:0000313" key="7">
    <source>
        <dbReference type="Proteomes" id="UP000054477"/>
    </source>
</evidence>
<evidence type="ECO:0000313" key="6">
    <source>
        <dbReference type="EMBL" id="KIJ94273.1"/>
    </source>
</evidence>
<dbReference type="AlphaFoldDB" id="A0A0C9WZ64"/>
<dbReference type="EMBL" id="KN838802">
    <property type="protein sequence ID" value="KIJ94273.1"/>
    <property type="molecule type" value="Genomic_DNA"/>
</dbReference>